<dbReference type="Proteomes" id="UP000540656">
    <property type="component" value="Unassembled WGS sequence"/>
</dbReference>
<dbReference type="AlphaFoldDB" id="A0A7Y9S6F1"/>
<dbReference type="InterPro" id="IPR029063">
    <property type="entry name" value="SAM-dependent_MTases_sf"/>
</dbReference>
<sequence length="243" mass="27395">MPEIDWNRERWDVAHQWDLEGDEWSGMADHCGQSYQDWKSALIIELLHPDLGQDRDILEVAPGHGRFTVEMVDNCRSLTLVDLSPTCLEVCRSRFGDDGQVRYIETDGTSLPGVLDESIDFIWSFDSFVHMERGVIDAYLAEFARVLRPEGRFVIHHAGKREWSLRAVPLTRKLGAPGRVVQRLMSQGRLRDSGCRADVSAGLVGRLVATHGLEVVEQRNAWGAHGEFDLSKFGDVITVGRKP</sequence>
<proteinExistence type="predicted"/>
<keyword evidence="2" id="KW-0808">Transferase</keyword>
<dbReference type="GO" id="GO:0032259">
    <property type="term" value="P:methylation"/>
    <property type="evidence" value="ECO:0007669"/>
    <property type="project" value="UniProtKB-KW"/>
</dbReference>
<dbReference type="Pfam" id="PF08241">
    <property type="entry name" value="Methyltransf_11"/>
    <property type="match status" value="1"/>
</dbReference>
<dbReference type="InterPro" id="IPR013216">
    <property type="entry name" value="Methyltransf_11"/>
</dbReference>
<dbReference type="EMBL" id="JACCAA010000001">
    <property type="protein sequence ID" value="NYG60275.1"/>
    <property type="molecule type" value="Genomic_DNA"/>
</dbReference>
<gene>
    <name evidence="2" type="ORF">BJ980_003198</name>
</gene>
<feature type="domain" description="Methyltransferase type 11" evidence="1">
    <location>
        <begin position="58"/>
        <end position="155"/>
    </location>
</feature>
<dbReference type="GO" id="GO:0008757">
    <property type="term" value="F:S-adenosylmethionine-dependent methyltransferase activity"/>
    <property type="evidence" value="ECO:0007669"/>
    <property type="project" value="InterPro"/>
</dbReference>
<dbReference type="InterPro" id="IPR050508">
    <property type="entry name" value="Methyltransf_Superfamily"/>
</dbReference>
<dbReference type="Gene3D" id="3.40.50.150">
    <property type="entry name" value="Vaccinia Virus protein VP39"/>
    <property type="match status" value="1"/>
</dbReference>
<keyword evidence="2" id="KW-0489">Methyltransferase</keyword>
<dbReference type="RefSeq" id="WP_179503218.1">
    <property type="nucleotide sequence ID" value="NZ_JACCAA010000001.1"/>
</dbReference>
<reference evidence="2 3" key="1">
    <citation type="submission" date="2020-07" db="EMBL/GenBank/DDBJ databases">
        <title>Sequencing the genomes of 1000 actinobacteria strains.</title>
        <authorList>
            <person name="Klenk H.-P."/>
        </authorList>
    </citation>
    <scope>NUCLEOTIDE SEQUENCE [LARGE SCALE GENOMIC DNA]</scope>
    <source>
        <strain evidence="2 3">DSM 23819</strain>
    </source>
</reference>
<protein>
    <submittedName>
        <fullName evidence="2">SAM-dependent methyltransferase</fullName>
    </submittedName>
</protein>
<name>A0A7Y9S6F1_9ACTN</name>
<evidence type="ECO:0000259" key="1">
    <source>
        <dbReference type="Pfam" id="PF08241"/>
    </source>
</evidence>
<accession>A0A7Y9S6F1</accession>
<dbReference type="SUPFAM" id="SSF53335">
    <property type="entry name" value="S-adenosyl-L-methionine-dependent methyltransferases"/>
    <property type="match status" value="1"/>
</dbReference>
<dbReference type="PANTHER" id="PTHR42912">
    <property type="entry name" value="METHYLTRANSFERASE"/>
    <property type="match status" value="1"/>
</dbReference>
<comment type="caution">
    <text evidence="2">The sequence shown here is derived from an EMBL/GenBank/DDBJ whole genome shotgun (WGS) entry which is preliminary data.</text>
</comment>
<keyword evidence="3" id="KW-1185">Reference proteome</keyword>
<evidence type="ECO:0000313" key="3">
    <source>
        <dbReference type="Proteomes" id="UP000540656"/>
    </source>
</evidence>
<organism evidence="2 3">
    <name type="scientific">Nocardioides daedukensis</name>
    <dbReference type="NCBI Taxonomy" id="634462"/>
    <lineage>
        <taxon>Bacteria</taxon>
        <taxon>Bacillati</taxon>
        <taxon>Actinomycetota</taxon>
        <taxon>Actinomycetes</taxon>
        <taxon>Propionibacteriales</taxon>
        <taxon>Nocardioidaceae</taxon>
        <taxon>Nocardioides</taxon>
    </lineage>
</organism>
<evidence type="ECO:0000313" key="2">
    <source>
        <dbReference type="EMBL" id="NYG60275.1"/>
    </source>
</evidence>
<dbReference type="CDD" id="cd02440">
    <property type="entry name" value="AdoMet_MTases"/>
    <property type="match status" value="1"/>
</dbReference>